<dbReference type="STRING" id="517418.Ctha_1247"/>
<dbReference type="InterPro" id="IPR000390">
    <property type="entry name" value="Small_drug/metabolite_transptr"/>
</dbReference>
<comment type="subcellular location">
    <subcellularLocation>
        <location evidence="1 8">Cell membrane</location>
        <topology evidence="1 8">Multi-pass membrane protein</topology>
    </subcellularLocation>
</comment>
<gene>
    <name evidence="10" type="ordered locus">Ctha_1247</name>
</gene>
<feature type="transmembrane region" description="Helical" evidence="9">
    <location>
        <begin position="73"/>
        <end position="94"/>
    </location>
</feature>
<dbReference type="PANTHER" id="PTHR30561">
    <property type="entry name" value="SMR FAMILY PROTON-DEPENDENT DRUG EFFLUX TRANSPORTER SUGE"/>
    <property type="match status" value="1"/>
</dbReference>
<evidence type="ECO:0000313" key="10">
    <source>
        <dbReference type="EMBL" id="ACF13710.1"/>
    </source>
</evidence>
<dbReference type="FunFam" id="1.10.3730.20:FF:000001">
    <property type="entry name" value="Quaternary ammonium compound resistance transporter SugE"/>
    <property type="match status" value="1"/>
</dbReference>
<dbReference type="Pfam" id="PF00893">
    <property type="entry name" value="Multi_Drug_Res"/>
    <property type="match status" value="1"/>
</dbReference>
<dbReference type="Gene3D" id="1.10.3730.20">
    <property type="match status" value="1"/>
</dbReference>
<proteinExistence type="inferred from homology"/>
<evidence type="ECO:0000256" key="1">
    <source>
        <dbReference type="ARBA" id="ARBA00004651"/>
    </source>
</evidence>
<evidence type="ECO:0000256" key="2">
    <source>
        <dbReference type="ARBA" id="ARBA00022448"/>
    </source>
</evidence>
<keyword evidence="3" id="KW-1003">Cell membrane</keyword>
<evidence type="ECO:0000256" key="7">
    <source>
        <dbReference type="ARBA" id="ARBA00038032"/>
    </source>
</evidence>
<evidence type="ECO:0000313" key="11">
    <source>
        <dbReference type="Proteomes" id="UP000001208"/>
    </source>
</evidence>
<reference evidence="10 11" key="1">
    <citation type="submission" date="2008-06" db="EMBL/GenBank/DDBJ databases">
        <title>Complete sequence of Chloroherpeton thalassium ATCC 35110.</title>
        <authorList>
            <consortium name="US DOE Joint Genome Institute"/>
            <person name="Lucas S."/>
            <person name="Copeland A."/>
            <person name="Lapidus A."/>
            <person name="Glavina del Rio T."/>
            <person name="Dalin E."/>
            <person name="Tice H."/>
            <person name="Bruce D."/>
            <person name="Goodwin L."/>
            <person name="Pitluck S."/>
            <person name="Schmutz J."/>
            <person name="Larimer F."/>
            <person name="Land M."/>
            <person name="Hauser L."/>
            <person name="Kyrpides N."/>
            <person name="Mikhailova N."/>
            <person name="Liu Z."/>
            <person name="Li T."/>
            <person name="Zhao F."/>
            <person name="Overmann J."/>
            <person name="Bryant D.A."/>
            <person name="Richardson P."/>
        </authorList>
    </citation>
    <scope>NUCLEOTIDE SEQUENCE [LARGE SCALE GENOMIC DNA]</scope>
    <source>
        <strain evidence="11">ATCC 35110 / GB-78</strain>
    </source>
</reference>
<evidence type="ECO:0000256" key="8">
    <source>
        <dbReference type="RuleBase" id="RU003942"/>
    </source>
</evidence>
<dbReference type="KEGG" id="cts:Ctha_1247"/>
<accession>B3QZ17</accession>
<dbReference type="HOGENOM" id="CLU_133067_0_1_10"/>
<dbReference type="GO" id="GO:1990961">
    <property type="term" value="P:xenobiotic detoxification by transmembrane export across the plasma membrane"/>
    <property type="evidence" value="ECO:0007669"/>
    <property type="project" value="UniProtKB-ARBA"/>
</dbReference>
<dbReference type="EMBL" id="CP001100">
    <property type="protein sequence ID" value="ACF13710.1"/>
    <property type="molecule type" value="Genomic_DNA"/>
</dbReference>
<keyword evidence="2" id="KW-0813">Transport</keyword>
<feature type="transmembrane region" description="Helical" evidence="9">
    <location>
        <begin position="45"/>
        <end position="66"/>
    </location>
</feature>
<name>B3QZ17_CHLT3</name>
<dbReference type="Proteomes" id="UP000001208">
    <property type="component" value="Chromosome"/>
</dbReference>
<keyword evidence="6 9" id="KW-0472">Membrane</keyword>
<keyword evidence="5 9" id="KW-1133">Transmembrane helix</keyword>
<evidence type="ECO:0000256" key="5">
    <source>
        <dbReference type="ARBA" id="ARBA00022989"/>
    </source>
</evidence>
<evidence type="ECO:0000256" key="4">
    <source>
        <dbReference type="ARBA" id="ARBA00022692"/>
    </source>
</evidence>
<evidence type="ECO:0000256" key="9">
    <source>
        <dbReference type="SAM" id="Phobius"/>
    </source>
</evidence>
<feature type="transmembrane region" description="Helical" evidence="9">
    <location>
        <begin position="20"/>
        <end position="39"/>
    </location>
</feature>
<dbReference type="AlphaFoldDB" id="B3QZ17"/>
<dbReference type="InterPro" id="IPR045324">
    <property type="entry name" value="Small_multidrug_res"/>
</dbReference>
<dbReference type="InterPro" id="IPR037185">
    <property type="entry name" value="EmrE-like"/>
</dbReference>
<organism evidence="10 11">
    <name type="scientific">Chloroherpeton thalassium (strain ATCC 35110 / GB-78)</name>
    <dbReference type="NCBI Taxonomy" id="517418"/>
    <lineage>
        <taxon>Bacteria</taxon>
        <taxon>Pseudomonadati</taxon>
        <taxon>Chlorobiota</taxon>
        <taxon>Chlorobiia</taxon>
        <taxon>Chlorobiales</taxon>
        <taxon>Chloroherpetonaceae</taxon>
        <taxon>Chloroherpeton</taxon>
    </lineage>
</organism>
<dbReference type="GO" id="GO:0005886">
    <property type="term" value="C:plasma membrane"/>
    <property type="evidence" value="ECO:0007669"/>
    <property type="project" value="UniProtKB-SubCell"/>
</dbReference>
<sequence>MRFAIIGYINFELKRSMSWIYLILAILLEVSGTTSMKLSDGFSKFWPSAMIFVFYALSFTSLTYALKELEVSVTYAVWSGLGTVLIALIGIVWFKESVNPMKIISIAVIIIGVIGLNLSHRFD</sequence>
<keyword evidence="4 8" id="KW-0812">Transmembrane</keyword>
<evidence type="ECO:0000256" key="6">
    <source>
        <dbReference type="ARBA" id="ARBA00023136"/>
    </source>
</evidence>
<protein>
    <submittedName>
        <fullName evidence="10">Small multidrug resistance protein</fullName>
    </submittedName>
</protein>
<keyword evidence="11" id="KW-1185">Reference proteome</keyword>
<dbReference type="eggNOG" id="COG2076">
    <property type="taxonomic scope" value="Bacteria"/>
</dbReference>
<dbReference type="PANTHER" id="PTHR30561:SF1">
    <property type="entry name" value="MULTIDRUG TRANSPORTER EMRE"/>
    <property type="match status" value="1"/>
</dbReference>
<dbReference type="SUPFAM" id="SSF103481">
    <property type="entry name" value="Multidrug resistance efflux transporter EmrE"/>
    <property type="match status" value="1"/>
</dbReference>
<comment type="similarity">
    <text evidence="7 8">Belongs to the drug/metabolite transporter (DMT) superfamily. Small multidrug resistance (SMR) (TC 2.A.7.1) family.</text>
</comment>
<evidence type="ECO:0000256" key="3">
    <source>
        <dbReference type="ARBA" id="ARBA00022475"/>
    </source>
</evidence>
<dbReference type="GO" id="GO:0022857">
    <property type="term" value="F:transmembrane transporter activity"/>
    <property type="evidence" value="ECO:0007669"/>
    <property type="project" value="InterPro"/>
</dbReference>
<feature type="transmembrane region" description="Helical" evidence="9">
    <location>
        <begin position="100"/>
        <end position="118"/>
    </location>
</feature>